<keyword evidence="2" id="KW-0904">Protein phosphatase</keyword>
<dbReference type="PROSITE" id="PS50056">
    <property type="entry name" value="TYR_PHOSPHATASE_2"/>
    <property type="match status" value="1"/>
</dbReference>
<dbReference type="Gene3D" id="3.40.50.1820">
    <property type="entry name" value="alpha/beta hydrolase"/>
    <property type="match status" value="1"/>
</dbReference>
<comment type="caution">
    <text evidence="5">The sequence shown here is derived from an EMBL/GenBank/DDBJ whole genome shotgun (WGS) entry which is preliminary data.</text>
</comment>
<feature type="compositionally biased region" description="Basic and acidic residues" evidence="3">
    <location>
        <begin position="360"/>
        <end position="369"/>
    </location>
</feature>
<dbReference type="PROSITE" id="PS00383">
    <property type="entry name" value="TYR_PHOSPHATASE_1"/>
    <property type="match status" value="1"/>
</dbReference>
<evidence type="ECO:0000313" key="6">
    <source>
        <dbReference type="Proteomes" id="UP001324427"/>
    </source>
</evidence>
<dbReference type="GO" id="GO:0004721">
    <property type="term" value="F:phosphoprotein phosphatase activity"/>
    <property type="evidence" value="ECO:0007669"/>
    <property type="project" value="UniProtKB-KW"/>
</dbReference>
<dbReference type="PANTHER" id="PTHR10367:SF25">
    <property type="entry name" value="DUAL SPECIFICITY PHOSPHATASE CATALYTIC DOMAIN PROTEIN (AFU_ORTHOLOGUE AFUA_1G03540)"/>
    <property type="match status" value="1"/>
</dbReference>
<evidence type="ECO:0000256" key="1">
    <source>
        <dbReference type="ARBA" id="ARBA00022801"/>
    </source>
</evidence>
<dbReference type="SUPFAM" id="SSF53474">
    <property type="entry name" value="alpha/beta-Hydrolases"/>
    <property type="match status" value="1"/>
</dbReference>
<dbReference type="InterPro" id="IPR016130">
    <property type="entry name" value="Tyr_Pase_AS"/>
</dbReference>
<dbReference type="InterPro" id="IPR000340">
    <property type="entry name" value="Dual-sp_phosphatase_cat-dom"/>
</dbReference>
<feature type="region of interest" description="Disordered" evidence="3">
    <location>
        <begin position="357"/>
        <end position="389"/>
    </location>
</feature>
<evidence type="ECO:0000256" key="2">
    <source>
        <dbReference type="ARBA" id="ARBA00022912"/>
    </source>
</evidence>
<dbReference type="SUPFAM" id="SSF52799">
    <property type="entry name" value="(Phosphotyrosine protein) phosphatases II"/>
    <property type="match status" value="1"/>
</dbReference>
<dbReference type="SMART" id="SM00195">
    <property type="entry name" value="DSPc"/>
    <property type="match status" value="1"/>
</dbReference>
<feature type="region of interest" description="Disordered" evidence="3">
    <location>
        <begin position="409"/>
        <end position="430"/>
    </location>
</feature>
<dbReference type="InterPro" id="IPR000073">
    <property type="entry name" value="AB_hydrolase_1"/>
</dbReference>
<dbReference type="Proteomes" id="UP001324427">
    <property type="component" value="Unassembled WGS sequence"/>
</dbReference>
<gene>
    <name evidence="5" type="ORF">LTR36_006076</name>
</gene>
<keyword evidence="6" id="KW-1185">Reference proteome</keyword>
<accession>A0AAV9JD34</accession>
<evidence type="ECO:0000256" key="3">
    <source>
        <dbReference type="SAM" id="MobiDB-lite"/>
    </source>
</evidence>
<dbReference type="EMBL" id="JAVFHQ010000037">
    <property type="protein sequence ID" value="KAK4542887.1"/>
    <property type="molecule type" value="Genomic_DNA"/>
</dbReference>
<feature type="domain" description="Tyrosine specific protein phosphatases" evidence="4">
    <location>
        <begin position="591"/>
        <end position="662"/>
    </location>
</feature>
<dbReference type="InterPro" id="IPR020422">
    <property type="entry name" value="TYR_PHOSPHATASE_DUAL_dom"/>
</dbReference>
<dbReference type="GO" id="GO:0006370">
    <property type="term" value="P:7-methylguanosine mRNA capping"/>
    <property type="evidence" value="ECO:0007669"/>
    <property type="project" value="TreeGrafter"/>
</dbReference>
<protein>
    <recommendedName>
        <fullName evidence="4">Tyrosine specific protein phosphatases domain-containing protein</fullName>
    </recommendedName>
</protein>
<keyword evidence="1" id="KW-0378">Hydrolase</keyword>
<dbReference type="InterPro" id="IPR029021">
    <property type="entry name" value="Prot-tyrosine_phosphatase-like"/>
</dbReference>
<dbReference type="AlphaFoldDB" id="A0AAV9JD34"/>
<dbReference type="Pfam" id="PF00561">
    <property type="entry name" value="Abhydrolase_1"/>
    <property type="match status" value="1"/>
</dbReference>
<dbReference type="FunFam" id="3.90.190.10:FF:000090">
    <property type="entry name" value="Dual specificity phosphatase catalytic domain protein"/>
    <property type="match status" value="1"/>
</dbReference>
<organism evidence="5 6">
    <name type="scientific">Oleoguttula mirabilis</name>
    <dbReference type="NCBI Taxonomy" id="1507867"/>
    <lineage>
        <taxon>Eukaryota</taxon>
        <taxon>Fungi</taxon>
        <taxon>Dikarya</taxon>
        <taxon>Ascomycota</taxon>
        <taxon>Pezizomycotina</taxon>
        <taxon>Dothideomycetes</taxon>
        <taxon>Dothideomycetidae</taxon>
        <taxon>Mycosphaerellales</taxon>
        <taxon>Teratosphaeriaceae</taxon>
        <taxon>Oleoguttula</taxon>
    </lineage>
</organism>
<name>A0AAV9JD34_9PEZI</name>
<dbReference type="GO" id="GO:0004484">
    <property type="term" value="F:mRNA guanylyltransferase activity"/>
    <property type="evidence" value="ECO:0007669"/>
    <property type="project" value="TreeGrafter"/>
</dbReference>
<dbReference type="Pfam" id="PF00782">
    <property type="entry name" value="DSPc"/>
    <property type="match status" value="1"/>
</dbReference>
<sequence>MDQIALTRMRERFQVFTQALVASTWYTKSLLSAGLGLVLLSAWRTVPLPKLLRPAQQRETSEPGLFMKHSSFESFTTASGYTYPKIRVFYHAHPQAGKLPKNLPLLVFMHGLGGNATQFSPLLTSMVNVAPCLAIDLPGCGLSDFTPKDPGAYSTAAFAELLSAAIDRFRDRENNQQVVLIGHSMGCSITALLASSASPLQADYIIGMIAICPRANAPSPKEIAAVDRLRWVPAPLFDVMRFFDRRGGLSSPSVTRVVGHGADVETRRLQQNFNKQSKSAVVLRFVTAALPARNASAEKTAVPWPGKEVWSGVKIPLFLVAGEADRVTPSEEIEQISQWLSGRSDGTDNFVPAESVAATEAERRSKAVMDDVAPEDSGRGEPAQESNEVADAVPITAGDVQLAQYRFSNHTEDADTASPKQYDGSAEMVKDEHKSTKHNFVLKTTILPAPAAHGLMYATSTVRILSGLIEGFLSKHVDEHLGLGWQLQHLTTSGKWDVKNLKKWQSVDPCSAPIADIFRAMKTMREVDDIHNPKEFVKHFSSSVIPDGVAMVVDISHESPVYNPKGLEEGGVEYHKFPTVSKLPPTADEVEHFISLIDQLRRSPRLQNNSSRSLESGQMVHPTIGVHCHYGFNRTGFFIVCYLVERLGYKLQDAIDEFAEKRAPGIKHEHFKNELYVRYAVKLERRGTIVGWPS</sequence>
<dbReference type="PANTHER" id="PTHR10367">
    <property type="entry name" value="MRNA-CAPPING ENZYME"/>
    <property type="match status" value="1"/>
</dbReference>
<reference evidence="5 6" key="1">
    <citation type="submission" date="2021-11" db="EMBL/GenBank/DDBJ databases">
        <title>Black yeast isolated from Biological Soil Crust.</title>
        <authorList>
            <person name="Kurbessoian T."/>
        </authorList>
    </citation>
    <scope>NUCLEOTIDE SEQUENCE [LARGE SCALE GENOMIC DNA]</scope>
    <source>
        <strain evidence="5 6">CCFEE 5522</strain>
    </source>
</reference>
<proteinExistence type="predicted"/>
<dbReference type="InterPro" id="IPR029058">
    <property type="entry name" value="AB_hydrolase_fold"/>
</dbReference>
<dbReference type="Gene3D" id="3.90.190.10">
    <property type="entry name" value="Protein tyrosine phosphatase superfamily"/>
    <property type="match status" value="1"/>
</dbReference>
<evidence type="ECO:0000259" key="4">
    <source>
        <dbReference type="PROSITE" id="PS50056"/>
    </source>
</evidence>
<dbReference type="InterPro" id="IPR000387">
    <property type="entry name" value="Tyr_Pase_dom"/>
</dbReference>
<dbReference type="InterPro" id="IPR051029">
    <property type="entry name" value="mRNA_Capping_Enz/RNA_Phosphat"/>
</dbReference>
<evidence type="ECO:0000313" key="5">
    <source>
        <dbReference type="EMBL" id="KAK4542887.1"/>
    </source>
</evidence>